<dbReference type="RefSeq" id="WP_210222849.1">
    <property type="nucleotide sequence ID" value="NZ_CP072801.1"/>
</dbReference>
<name>A0ABX7X034_9GAMM</name>
<evidence type="ECO:0000313" key="3">
    <source>
        <dbReference type="EMBL" id="QTR46515.1"/>
    </source>
</evidence>
<reference evidence="3 4" key="1">
    <citation type="submission" date="2021-04" db="EMBL/GenBank/DDBJ databases">
        <title>Genomics, taxonomy and metabolism of representatives of sulfur bacteria of the genus Thiothrix: Thiothrix fructosivorans QT, Thiothrix unzii A1T and three new species, Thiothrix subterranea sp. nov., Thiothrix litoralis sp. nov. and 'Candidatus Thiothrix anitrata' sp. nov.</title>
        <authorList>
            <person name="Ravin N.V."/>
            <person name="Smolyakov D."/>
            <person name="Rudenko T.S."/>
            <person name="Mardanov A.V."/>
            <person name="Beletsky A.V."/>
            <person name="Markov N.D."/>
            <person name="Fomenkov A.I."/>
            <person name="Roberts R.J."/>
            <person name="Karnachuk O.V."/>
            <person name="Novikov A."/>
            <person name="Grabovich M.Y."/>
        </authorList>
    </citation>
    <scope>NUCLEOTIDE SEQUENCE [LARGE SCALE GENOMIC DNA]</scope>
    <source>
        <strain evidence="3 4">AS</strain>
    </source>
</reference>
<sequence length="200" mass="21657">MIAPTTSLKTLSVRIRDKHAAILSRMAFEANQDWNAANAETAEWCSIPVPGVGWIRHNISAFDLQKQLKGIKQERGFIIHSTTVQEVVAIVVGNVSSSALAKTTMAKSVLDAGWFMLKTQLKYKAIARSVVFEEVDEAYTTQAWSCCGSLSASSPKGRAGLGIREWMCAECGTLHDRDVNAARNILAAGHSRLAGGILVL</sequence>
<evidence type="ECO:0000259" key="2">
    <source>
        <dbReference type="Pfam" id="PF07282"/>
    </source>
</evidence>
<keyword evidence="4" id="KW-1185">Reference proteome</keyword>
<feature type="domain" description="Cas12f1-like TNB" evidence="2">
    <location>
        <begin position="114"/>
        <end position="185"/>
    </location>
</feature>
<dbReference type="EMBL" id="CP072801">
    <property type="protein sequence ID" value="QTR46515.1"/>
    <property type="molecule type" value="Genomic_DNA"/>
</dbReference>
<proteinExistence type="predicted"/>
<dbReference type="Proteomes" id="UP000672039">
    <property type="component" value="Chromosome"/>
</dbReference>
<dbReference type="Pfam" id="PF07282">
    <property type="entry name" value="Cas12f1-like_TNB"/>
    <property type="match status" value="1"/>
</dbReference>
<evidence type="ECO:0000313" key="4">
    <source>
        <dbReference type="Proteomes" id="UP000672039"/>
    </source>
</evidence>
<accession>A0ABX7X034</accession>
<keyword evidence="1" id="KW-0238">DNA-binding</keyword>
<gene>
    <name evidence="3" type="ORF">J9253_00685</name>
</gene>
<evidence type="ECO:0000256" key="1">
    <source>
        <dbReference type="ARBA" id="ARBA00023125"/>
    </source>
</evidence>
<dbReference type="InterPro" id="IPR010095">
    <property type="entry name" value="Cas12f1-like_TNB"/>
</dbReference>
<organism evidence="3 4">
    <name type="scientific">Thiothrix litoralis</name>
    <dbReference type="NCBI Taxonomy" id="2891210"/>
    <lineage>
        <taxon>Bacteria</taxon>
        <taxon>Pseudomonadati</taxon>
        <taxon>Pseudomonadota</taxon>
        <taxon>Gammaproteobacteria</taxon>
        <taxon>Thiotrichales</taxon>
        <taxon>Thiotrichaceae</taxon>
        <taxon>Thiothrix</taxon>
    </lineage>
</organism>
<protein>
    <submittedName>
        <fullName evidence="3">Transposase</fullName>
    </submittedName>
</protein>